<proteinExistence type="predicted"/>
<sequence length="129" mass="15874">MFYKAGIIASNGKSKDYRKRVKNDFKYFRMILCQIHVLEMKLEKPGIIDFSNWESQELKEPPENLLIFMKNIGFHEDCWGIRYWIFHSKIDGKWIWIEIFMDNLISMSITWKTWMISDFDWHFRIFDDF</sequence>
<dbReference type="EMBL" id="CANHGI010000002">
    <property type="protein sequence ID" value="CAI5441744.1"/>
    <property type="molecule type" value="Genomic_DNA"/>
</dbReference>
<gene>
    <name evidence="1" type="ORF">CAMP_LOCUS4381</name>
</gene>
<keyword evidence="2" id="KW-1185">Reference proteome</keyword>
<reference evidence="1" key="1">
    <citation type="submission" date="2022-11" db="EMBL/GenBank/DDBJ databases">
        <authorList>
            <person name="Kikuchi T."/>
        </authorList>
    </citation>
    <scope>NUCLEOTIDE SEQUENCE</scope>
    <source>
        <strain evidence="1">PS1010</strain>
    </source>
</reference>
<name>A0A9P1MVG6_9PELO</name>
<accession>A0A9P1MVG6</accession>
<organism evidence="1 2">
    <name type="scientific">Caenorhabditis angaria</name>
    <dbReference type="NCBI Taxonomy" id="860376"/>
    <lineage>
        <taxon>Eukaryota</taxon>
        <taxon>Metazoa</taxon>
        <taxon>Ecdysozoa</taxon>
        <taxon>Nematoda</taxon>
        <taxon>Chromadorea</taxon>
        <taxon>Rhabditida</taxon>
        <taxon>Rhabditina</taxon>
        <taxon>Rhabditomorpha</taxon>
        <taxon>Rhabditoidea</taxon>
        <taxon>Rhabditidae</taxon>
        <taxon>Peloderinae</taxon>
        <taxon>Caenorhabditis</taxon>
    </lineage>
</organism>
<protein>
    <submittedName>
        <fullName evidence="1">Uncharacterized protein</fullName>
    </submittedName>
</protein>
<dbReference type="Proteomes" id="UP001152747">
    <property type="component" value="Unassembled WGS sequence"/>
</dbReference>
<evidence type="ECO:0000313" key="2">
    <source>
        <dbReference type="Proteomes" id="UP001152747"/>
    </source>
</evidence>
<comment type="caution">
    <text evidence="1">The sequence shown here is derived from an EMBL/GenBank/DDBJ whole genome shotgun (WGS) entry which is preliminary data.</text>
</comment>
<evidence type="ECO:0000313" key="1">
    <source>
        <dbReference type="EMBL" id="CAI5441744.1"/>
    </source>
</evidence>
<dbReference type="AlphaFoldDB" id="A0A9P1MVG6"/>